<dbReference type="STRING" id="2741.SAMN04489866_103123"/>
<evidence type="ECO:0000313" key="2">
    <source>
        <dbReference type="Proteomes" id="UP000198995"/>
    </source>
</evidence>
<protein>
    <submittedName>
        <fullName evidence="1">Uncharacterized protein</fullName>
    </submittedName>
</protein>
<organism evidence="1 2">
    <name type="scientific">Peptococcus niger</name>
    <dbReference type="NCBI Taxonomy" id="2741"/>
    <lineage>
        <taxon>Bacteria</taxon>
        <taxon>Bacillati</taxon>
        <taxon>Bacillota</taxon>
        <taxon>Clostridia</taxon>
        <taxon>Eubacteriales</taxon>
        <taxon>Peptococcaceae</taxon>
        <taxon>Peptococcus</taxon>
    </lineage>
</organism>
<dbReference type="OrthoDB" id="306726at2"/>
<evidence type="ECO:0000313" key="1">
    <source>
        <dbReference type="EMBL" id="SDD43736.1"/>
    </source>
</evidence>
<name>A0A1G6USP4_PEPNI</name>
<accession>A0A1G6USP4</accession>
<proteinExistence type="predicted"/>
<gene>
    <name evidence="1" type="ORF">SAMN04489866_103123</name>
</gene>
<dbReference type="AlphaFoldDB" id="A0A1G6USP4"/>
<sequence>MRYVTEGEMRDAYAKAPFSTYRLSQDIRLTPGARTFLIDQRVDIIDPTAPKRVKNVGHDAEKNGDLALVIAELWQAALDIPADAALFADLAESLTSGKPVACGCTVSEKMPDFERKLLAHPGAARLLRYRKLTNLLVQASGDETVLCAAQSALIQAYLNLLGGVADEASL</sequence>
<keyword evidence="2" id="KW-1185">Reference proteome</keyword>
<reference evidence="1 2" key="1">
    <citation type="submission" date="2016-10" db="EMBL/GenBank/DDBJ databases">
        <authorList>
            <person name="de Groot N.N."/>
        </authorList>
    </citation>
    <scope>NUCLEOTIDE SEQUENCE [LARGE SCALE GENOMIC DNA]</scope>
    <source>
        <strain evidence="1 2">DSM 20475</strain>
    </source>
</reference>
<dbReference type="RefSeq" id="WP_091791385.1">
    <property type="nucleotide sequence ID" value="NZ_FNAF01000003.1"/>
</dbReference>
<dbReference type="Proteomes" id="UP000198995">
    <property type="component" value="Unassembled WGS sequence"/>
</dbReference>
<dbReference type="EMBL" id="FNAF01000003">
    <property type="protein sequence ID" value="SDD43736.1"/>
    <property type="molecule type" value="Genomic_DNA"/>
</dbReference>